<keyword evidence="3" id="KW-1185">Reference proteome</keyword>
<accession>A0AAN7QJ56</accession>
<dbReference type="InterPro" id="IPR052060">
    <property type="entry name" value="Bromo_WD_repeat"/>
</dbReference>
<gene>
    <name evidence="2" type="ORF">SAY86_027336</name>
</gene>
<dbReference type="GO" id="GO:0008360">
    <property type="term" value="P:regulation of cell shape"/>
    <property type="evidence" value="ECO:0007669"/>
    <property type="project" value="TreeGrafter"/>
</dbReference>
<dbReference type="PANTHER" id="PTHR16266:SF17">
    <property type="entry name" value="BRWD3"/>
    <property type="match status" value="1"/>
</dbReference>
<evidence type="ECO:0000313" key="2">
    <source>
        <dbReference type="EMBL" id="KAK4769186.1"/>
    </source>
</evidence>
<feature type="domain" description="BRWD/PHIP N-terminal" evidence="1">
    <location>
        <begin position="44"/>
        <end position="96"/>
    </location>
</feature>
<dbReference type="PANTHER" id="PTHR16266">
    <property type="entry name" value="WD REPEAT DOMAIN 9"/>
    <property type="match status" value="1"/>
</dbReference>
<dbReference type="GO" id="GO:0005634">
    <property type="term" value="C:nucleus"/>
    <property type="evidence" value="ECO:0007669"/>
    <property type="project" value="TreeGrafter"/>
</dbReference>
<comment type="caution">
    <text evidence="2">The sequence shown here is derived from an EMBL/GenBank/DDBJ whole genome shotgun (WGS) entry which is preliminary data.</text>
</comment>
<evidence type="ECO:0000259" key="1">
    <source>
        <dbReference type="Pfam" id="PF25437"/>
    </source>
</evidence>
<dbReference type="AlphaFoldDB" id="A0AAN7QJ56"/>
<dbReference type="InterPro" id="IPR057452">
    <property type="entry name" value="BRWD/PHIP_N"/>
</dbReference>
<dbReference type="GO" id="GO:0006357">
    <property type="term" value="P:regulation of transcription by RNA polymerase II"/>
    <property type="evidence" value="ECO:0007669"/>
    <property type="project" value="TreeGrafter"/>
</dbReference>
<dbReference type="EMBL" id="JAXQNO010000021">
    <property type="protein sequence ID" value="KAK4769186.1"/>
    <property type="molecule type" value="Genomic_DNA"/>
</dbReference>
<dbReference type="Proteomes" id="UP001346149">
    <property type="component" value="Unassembled WGS sequence"/>
</dbReference>
<dbReference type="GO" id="GO:0007010">
    <property type="term" value="P:cytoskeleton organization"/>
    <property type="evidence" value="ECO:0007669"/>
    <property type="project" value="TreeGrafter"/>
</dbReference>
<reference evidence="2 3" key="1">
    <citation type="journal article" date="2023" name="Hortic Res">
        <title>Pangenome of water caltrop reveals structural variations and asymmetric subgenome divergence after allopolyploidization.</title>
        <authorList>
            <person name="Zhang X."/>
            <person name="Chen Y."/>
            <person name="Wang L."/>
            <person name="Yuan Y."/>
            <person name="Fang M."/>
            <person name="Shi L."/>
            <person name="Lu R."/>
            <person name="Comes H.P."/>
            <person name="Ma Y."/>
            <person name="Chen Y."/>
            <person name="Huang G."/>
            <person name="Zhou Y."/>
            <person name="Zheng Z."/>
            <person name="Qiu Y."/>
        </authorList>
    </citation>
    <scope>NUCLEOTIDE SEQUENCE [LARGE SCALE GENOMIC DNA]</scope>
    <source>
        <strain evidence="2">F231</strain>
    </source>
</reference>
<dbReference type="Pfam" id="PF25437">
    <property type="entry name" value="BRWD1_N"/>
    <property type="match status" value="1"/>
</dbReference>
<organism evidence="2 3">
    <name type="scientific">Trapa natans</name>
    <name type="common">Water chestnut</name>
    <dbReference type="NCBI Taxonomy" id="22666"/>
    <lineage>
        <taxon>Eukaryota</taxon>
        <taxon>Viridiplantae</taxon>
        <taxon>Streptophyta</taxon>
        <taxon>Embryophyta</taxon>
        <taxon>Tracheophyta</taxon>
        <taxon>Spermatophyta</taxon>
        <taxon>Magnoliopsida</taxon>
        <taxon>eudicotyledons</taxon>
        <taxon>Gunneridae</taxon>
        <taxon>Pentapetalae</taxon>
        <taxon>rosids</taxon>
        <taxon>malvids</taxon>
        <taxon>Myrtales</taxon>
        <taxon>Lythraceae</taxon>
        <taxon>Trapa</taxon>
    </lineage>
</organism>
<proteinExistence type="predicted"/>
<protein>
    <recommendedName>
        <fullName evidence="1">BRWD/PHIP N-terminal domain-containing protein</fullName>
    </recommendedName>
</protein>
<evidence type="ECO:0000313" key="3">
    <source>
        <dbReference type="Proteomes" id="UP001346149"/>
    </source>
</evidence>
<name>A0AAN7QJ56_TRANT</name>
<sequence length="103" mass="11661">MLESNIDWCYGFSKICFLGVPCSPGMMFLPNKVPGVAGCEKKTASHAMEDDVDIDIIEVYFLILHFLSGGPCQRTLGLLQNELLEHQLLLRRYHAFVIKEKCI</sequence>